<sequence length="90" mass="10405">MTQGDFFSFDTHTHTKFITKCKAPGSTIKDTHKMLLWLSFCEDYLLKSDYETDNKNVHKVRLQKGQAAWTSKLFDLSSFPLPKHYTTAVS</sequence>
<evidence type="ECO:0000313" key="1">
    <source>
        <dbReference type="EMBL" id="KAK4293778.1"/>
    </source>
</evidence>
<accession>A0AAE1Q9T6</accession>
<reference evidence="2" key="1">
    <citation type="submission" date="2023-11" db="EMBL/GenBank/DDBJ databases">
        <title>Genome assemblies of two species of porcelain crab, Petrolisthes cinctipes and Petrolisthes manimaculis (Anomura: Porcellanidae).</title>
        <authorList>
            <person name="Angst P."/>
        </authorList>
    </citation>
    <scope>NUCLEOTIDE SEQUENCE</scope>
    <source>
        <strain evidence="2">PB745_02</strain>
        <tissue evidence="2">Gill</tissue>
    </source>
</reference>
<dbReference type="AlphaFoldDB" id="A0AAE1Q9T6"/>
<comment type="caution">
    <text evidence="2">The sequence shown here is derived from an EMBL/GenBank/DDBJ whole genome shotgun (WGS) entry which is preliminary data.</text>
</comment>
<evidence type="ECO:0000313" key="3">
    <source>
        <dbReference type="Proteomes" id="UP001292094"/>
    </source>
</evidence>
<organism evidence="2 3">
    <name type="scientific">Petrolisthes manimaculis</name>
    <dbReference type="NCBI Taxonomy" id="1843537"/>
    <lineage>
        <taxon>Eukaryota</taxon>
        <taxon>Metazoa</taxon>
        <taxon>Ecdysozoa</taxon>
        <taxon>Arthropoda</taxon>
        <taxon>Crustacea</taxon>
        <taxon>Multicrustacea</taxon>
        <taxon>Malacostraca</taxon>
        <taxon>Eumalacostraca</taxon>
        <taxon>Eucarida</taxon>
        <taxon>Decapoda</taxon>
        <taxon>Pleocyemata</taxon>
        <taxon>Anomura</taxon>
        <taxon>Galatheoidea</taxon>
        <taxon>Porcellanidae</taxon>
        <taxon>Petrolisthes</taxon>
    </lineage>
</organism>
<proteinExistence type="predicted"/>
<gene>
    <name evidence="2" type="ORF">Pmani_006725</name>
    <name evidence="1" type="ORF">Pmani_033545</name>
</gene>
<protein>
    <submittedName>
        <fullName evidence="2">Uncharacterized protein</fullName>
    </submittedName>
</protein>
<name>A0AAE1Q9T6_9EUCA</name>
<keyword evidence="3" id="KW-1185">Reference proteome</keyword>
<evidence type="ECO:0000313" key="2">
    <source>
        <dbReference type="EMBL" id="KAK4322546.1"/>
    </source>
</evidence>
<dbReference type="EMBL" id="JAWZYT010004456">
    <property type="protein sequence ID" value="KAK4293778.1"/>
    <property type="molecule type" value="Genomic_DNA"/>
</dbReference>
<dbReference type="Proteomes" id="UP001292094">
    <property type="component" value="Unassembled WGS sequence"/>
</dbReference>
<dbReference type="EMBL" id="JAWZYT010000514">
    <property type="protein sequence ID" value="KAK4322546.1"/>
    <property type="molecule type" value="Genomic_DNA"/>
</dbReference>